<keyword evidence="2" id="KW-0472">Membrane</keyword>
<dbReference type="Pfam" id="PF13639">
    <property type="entry name" value="zf-RING_2"/>
    <property type="match status" value="1"/>
</dbReference>
<reference evidence="4" key="1">
    <citation type="journal article" date="2022" name="Front. Genet.">
        <title>Chromosome-Scale Assembly of the Dendrobium nobile Genome Provides Insights Into the Molecular Mechanism of the Biosynthesis of the Medicinal Active Ingredient of Dendrobium.</title>
        <authorList>
            <person name="Xu Q."/>
            <person name="Niu S.-C."/>
            <person name="Li K.-L."/>
            <person name="Zheng P.-J."/>
            <person name="Zhang X.-J."/>
            <person name="Jia Y."/>
            <person name="Liu Y."/>
            <person name="Niu Y.-X."/>
            <person name="Yu L.-H."/>
            <person name="Chen D.-F."/>
            <person name="Zhang G.-Q."/>
        </authorList>
    </citation>
    <scope>NUCLEOTIDE SEQUENCE</scope>
    <source>
        <tissue evidence="4">Leaf</tissue>
    </source>
</reference>
<dbReference type="PANTHER" id="PTHR45676:SF182">
    <property type="entry name" value="RING-TYPE E3 UBIQUITIN TRANSFERASE"/>
    <property type="match status" value="1"/>
</dbReference>
<dbReference type="EMBL" id="JAGYWB010000008">
    <property type="protein sequence ID" value="KAI0514247.1"/>
    <property type="molecule type" value="Genomic_DNA"/>
</dbReference>
<protein>
    <recommendedName>
        <fullName evidence="3">RING-type domain-containing protein</fullName>
    </recommendedName>
</protein>
<evidence type="ECO:0000256" key="2">
    <source>
        <dbReference type="SAM" id="Phobius"/>
    </source>
</evidence>
<dbReference type="OrthoDB" id="8062037at2759"/>
<evidence type="ECO:0000256" key="1">
    <source>
        <dbReference type="PROSITE-ProRule" id="PRU00175"/>
    </source>
</evidence>
<proteinExistence type="predicted"/>
<keyword evidence="5" id="KW-1185">Reference proteome</keyword>
<dbReference type="GO" id="GO:0016567">
    <property type="term" value="P:protein ubiquitination"/>
    <property type="evidence" value="ECO:0007669"/>
    <property type="project" value="TreeGrafter"/>
</dbReference>
<evidence type="ECO:0000313" key="4">
    <source>
        <dbReference type="EMBL" id="KAI0514247.1"/>
    </source>
</evidence>
<feature type="transmembrane region" description="Helical" evidence="2">
    <location>
        <begin position="97"/>
        <end position="125"/>
    </location>
</feature>
<dbReference type="SMR" id="A0A8T3BJC2"/>
<dbReference type="SMART" id="SM00184">
    <property type="entry name" value="RING"/>
    <property type="match status" value="1"/>
</dbReference>
<sequence length="225" mass="25922">MLLSHELYQESCALLKKSGGIAAQERSRQLGQNLVIYSGKITLYRKLSEIHGFSTAKVQYITLKSPPWVEEVSKCQHFLNHPMASSSSPPSTGKLDYYYILFIFSFVFVVLLIISFIAMGCCTWFQRQFLSMRRLLNRNHNDLEMRHWISTFIYHKEARVGGEEEEGALECVICLSPFNEGDEVRQLLSCQHLFHASCIDLWLNKHNNCPICRGIVILHSMNMLT</sequence>
<keyword evidence="1" id="KW-0862">Zinc</keyword>
<keyword evidence="1" id="KW-0479">Metal-binding</keyword>
<dbReference type="Gene3D" id="3.30.40.10">
    <property type="entry name" value="Zinc/RING finger domain, C3HC4 (zinc finger)"/>
    <property type="match status" value="1"/>
</dbReference>
<dbReference type="CDD" id="cd16461">
    <property type="entry name" value="RING-H2_EL5-like"/>
    <property type="match status" value="1"/>
</dbReference>
<gene>
    <name evidence="4" type="ORF">KFK09_010282</name>
</gene>
<comment type="caution">
    <text evidence="4">The sequence shown here is derived from an EMBL/GenBank/DDBJ whole genome shotgun (WGS) entry which is preliminary data.</text>
</comment>
<dbReference type="InterPro" id="IPR013083">
    <property type="entry name" value="Znf_RING/FYVE/PHD"/>
</dbReference>
<dbReference type="PROSITE" id="PS50089">
    <property type="entry name" value="ZF_RING_2"/>
    <property type="match status" value="1"/>
</dbReference>
<keyword evidence="2" id="KW-1133">Transmembrane helix</keyword>
<dbReference type="SUPFAM" id="SSF57850">
    <property type="entry name" value="RING/U-box"/>
    <property type="match status" value="1"/>
</dbReference>
<dbReference type="PANTHER" id="PTHR45676">
    <property type="entry name" value="RING-H2 FINGER PROTEIN ATL51-RELATED"/>
    <property type="match status" value="1"/>
</dbReference>
<evidence type="ECO:0000259" key="3">
    <source>
        <dbReference type="PROSITE" id="PS50089"/>
    </source>
</evidence>
<dbReference type="AlphaFoldDB" id="A0A8T3BJC2"/>
<dbReference type="InterPro" id="IPR001841">
    <property type="entry name" value="Znf_RING"/>
</dbReference>
<organism evidence="4 5">
    <name type="scientific">Dendrobium nobile</name>
    <name type="common">Orchid</name>
    <dbReference type="NCBI Taxonomy" id="94219"/>
    <lineage>
        <taxon>Eukaryota</taxon>
        <taxon>Viridiplantae</taxon>
        <taxon>Streptophyta</taxon>
        <taxon>Embryophyta</taxon>
        <taxon>Tracheophyta</taxon>
        <taxon>Spermatophyta</taxon>
        <taxon>Magnoliopsida</taxon>
        <taxon>Liliopsida</taxon>
        <taxon>Asparagales</taxon>
        <taxon>Orchidaceae</taxon>
        <taxon>Epidendroideae</taxon>
        <taxon>Malaxideae</taxon>
        <taxon>Dendrobiinae</taxon>
        <taxon>Dendrobium</taxon>
    </lineage>
</organism>
<keyword evidence="2" id="KW-0812">Transmembrane</keyword>
<dbReference type="Proteomes" id="UP000829196">
    <property type="component" value="Unassembled WGS sequence"/>
</dbReference>
<keyword evidence="1" id="KW-0863">Zinc-finger</keyword>
<feature type="domain" description="RING-type" evidence="3">
    <location>
        <begin position="171"/>
        <end position="213"/>
    </location>
</feature>
<dbReference type="GO" id="GO:0008270">
    <property type="term" value="F:zinc ion binding"/>
    <property type="evidence" value="ECO:0007669"/>
    <property type="project" value="UniProtKB-KW"/>
</dbReference>
<name>A0A8T3BJC2_DENNO</name>
<accession>A0A8T3BJC2</accession>
<evidence type="ECO:0000313" key="5">
    <source>
        <dbReference type="Proteomes" id="UP000829196"/>
    </source>
</evidence>